<sequence length="147" mass="16914">MTIELLDQQGRPPNASRIKYQNYVVNELLEKIDQRSKILTSNNTTSQDGDMLILTNERIEKEGESNLKYLTYYVSPIPSTTTVPDDYHETNSYINNLTSDDYIQYCLRIRRQTGQVSLIHAGVNDIYNPSPLECSFTKDKLNSTKLE</sequence>
<dbReference type="Proteomes" id="UP000681722">
    <property type="component" value="Unassembled WGS sequence"/>
</dbReference>
<keyword evidence="5" id="KW-1185">Reference proteome</keyword>
<evidence type="ECO:0000313" key="2">
    <source>
        <dbReference type="EMBL" id="CAF1538803.1"/>
    </source>
</evidence>
<protein>
    <submittedName>
        <fullName evidence="2">Uncharacterized protein</fullName>
    </submittedName>
</protein>
<evidence type="ECO:0000313" key="3">
    <source>
        <dbReference type="EMBL" id="CAF4297862.1"/>
    </source>
</evidence>
<accession>A0A815VZQ4</accession>
<reference evidence="2" key="1">
    <citation type="submission" date="2021-02" db="EMBL/GenBank/DDBJ databases">
        <authorList>
            <person name="Nowell W R."/>
        </authorList>
    </citation>
    <scope>NUCLEOTIDE SEQUENCE</scope>
</reference>
<dbReference type="Proteomes" id="UP000682733">
    <property type="component" value="Unassembled WGS sequence"/>
</dbReference>
<organism evidence="2 5">
    <name type="scientific">Didymodactylos carnosus</name>
    <dbReference type="NCBI Taxonomy" id="1234261"/>
    <lineage>
        <taxon>Eukaryota</taxon>
        <taxon>Metazoa</taxon>
        <taxon>Spiralia</taxon>
        <taxon>Gnathifera</taxon>
        <taxon>Rotifera</taxon>
        <taxon>Eurotatoria</taxon>
        <taxon>Bdelloidea</taxon>
        <taxon>Philodinida</taxon>
        <taxon>Philodinidae</taxon>
        <taxon>Didymodactylos</taxon>
    </lineage>
</organism>
<dbReference type="AlphaFoldDB" id="A0A815VZQ4"/>
<gene>
    <name evidence="2" type="ORF">GPM918_LOCUS38503</name>
    <name evidence="1" type="ORF">OVA965_LOCUS37331</name>
    <name evidence="4" type="ORF">SRO942_LOCUS39329</name>
    <name evidence="3" type="ORF">TMI583_LOCUS38400</name>
</gene>
<evidence type="ECO:0000313" key="1">
    <source>
        <dbReference type="EMBL" id="CAF1510013.1"/>
    </source>
</evidence>
<dbReference type="EMBL" id="CAJOBC010091234">
    <property type="protein sequence ID" value="CAF4398923.1"/>
    <property type="molecule type" value="Genomic_DNA"/>
</dbReference>
<evidence type="ECO:0000313" key="5">
    <source>
        <dbReference type="Proteomes" id="UP000663829"/>
    </source>
</evidence>
<dbReference type="EMBL" id="CAJNOK010035078">
    <property type="protein sequence ID" value="CAF1510013.1"/>
    <property type="molecule type" value="Genomic_DNA"/>
</dbReference>
<comment type="caution">
    <text evidence="2">The sequence shown here is derived from an EMBL/GenBank/DDBJ whole genome shotgun (WGS) entry which is preliminary data.</text>
</comment>
<dbReference type="Proteomes" id="UP000663829">
    <property type="component" value="Unassembled WGS sequence"/>
</dbReference>
<name>A0A815VZQ4_9BILA</name>
<proteinExistence type="predicted"/>
<dbReference type="EMBL" id="CAJOBA010057144">
    <property type="protein sequence ID" value="CAF4297862.1"/>
    <property type="molecule type" value="Genomic_DNA"/>
</dbReference>
<dbReference type="Proteomes" id="UP000677228">
    <property type="component" value="Unassembled WGS sequence"/>
</dbReference>
<evidence type="ECO:0000313" key="4">
    <source>
        <dbReference type="EMBL" id="CAF4398923.1"/>
    </source>
</evidence>
<dbReference type="EMBL" id="CAJNOQ010025610">
    <property type="protein sequence ID" value="CAF1538803.1"/>
    <property type="molecule type" value="Genomic_DNA"/>
</dbReference>